<evidence type="ECO:0000256" key="1">
    <source>
        <dbReference type="ARBA" id="ARBA00010371"/>
    </source>
</evidence>
<dbReference type="AlphaFoldDB" id="A0A837RB42"/>
<dbReference type="InterPro" id="IPR002364">
    <property type="entry name" value="Quin_OxRdtase/zeta-crystal_CS"/>
</dbReference>
<dbReference type="EMBL" id="AZCU01000010">
    <property type="protein sequence ID" value="KRK24474.1"/>
    <property type="molecule type" value="Genomic_DNA"/>
</dbReference>
<proteinExistence type="inferred from homology"/>
<comment type="similarity">
    <text evidence="1 2">Belongs to the zinc-containing alcohol dehydrogenase family. Quinone oxidoreductase subfamily.</text>
</comment>
<keyword evidence="2" id="KW-0862">Zinc</keyword>
<keyword evidence="2" id="KW-0479">Metal-binding</keyword>
<dbReference type="SUPFAM" id="SSF50129">
    <property type="entry name" value="GroES-like"/>
    <property type="match status" value="1"/>
</dbReference>
<reference evidence="4 5" key="1">
    <citation type="journal article" date="2015" name="Genome Announc.">
        <title>Expanding the biotechnology potential of lactobacilli through comparative genomics of 213 strains and associated genera.</title>
        <authorList>
            <person name="Sun Z."/>
            <person name="Harris H.M."/>
            <person name="McCann A."/>
            <person name="Guo C."/>
            <person name="Argimon S."/>
            <person name="Zhang W."/>
            <person name="Yang X."/>
            <person name="Jeffery I.B."/>
            <person name="Cooney J.C."/>
            <person name="Kagawa T.F."/>
            <person name="Liu W."/>
            <person name="Song Y."/>
            <person name="Salvetti E."/>
            <person name="Wrobel A."/>
            <person name="Rasinkangas P."/>
            <person name="Parkhill J."/>
            <person name="Rea M.C."/>
            <person name="O'Sullivan O."/>
            <person name="Ritari J."/>
            <person name="Douillard F.P."/>
            <person name="Paul Ross R."/>
            <person name="Yang R."/>
            <person name="Briner A.E."/>
            <person name="Felis G.E."/>
            <person name="de Vos W.M."/>
            <person name="Barrangou R."/>
            <person name="Klaenhammer T.R."/>
            <person name="Caufield P.W."/>
            <person name="Cui Y."/>
            <person name="Zhang H."/>
            <person name="O'Toole P.W."/>
        </authorList>
    </citation>
    <scope>NUCLEOTIDE SEQUENCE [LARGE SCALE GENOMIC DNA]</scope>
    <source>
        <strain evidence="4 5">DSM 20314</strain>
    </source>
</reference>
<evidence type="ECO:0000313" key="4">
    <source>
        <dbReference type="EMBL" id="KRK24474.1"/>
    </source>
</evidence>
<dbReference type="InterPro" id="IPR013149">
    <property type="entry name" value="ADH-like_C"/>
</dbReference>
<accession>A0A837RB42</accession>
<dbReference type="RefSeq" id="WP_050339388.1">
    <property type="nucleotide sequence ID" value="NZ_AZCU01000010.1"/>
</dbReference>
<feature type="domain" description="Enoyl reductase (ER)" evidence="3">
    <location>
        <begin position="15"/>
        <end position="336"/>
    </location>
</feature>
<name>A0A837RB42_LACPE</name>
<gene>
    <name evidence="4" type="ORF">FD24_GL000399</name>
</gene>
<dbReference type="NCBIfam" id="TIGR02817">
    <property type="entry name" value="adh_fam_1"/>
    <property type="match status" value="1"/>
</dbReference>
<dbReference type="Gene3D" id="3.40.50.720">
    <property type="entry name" value="NAD(P)-binding Rossmann-like Domain"/>
    <property type="match status" value="1"/>
</dbReference>
<dbReference type="Proteomes" id="UP000051020">
    <property type="component" value="Unassembled WGS sequence"/>
</dbReference>
<dbReference type="InterPro" id="IPR011032">
    <property type="entry name" value="GroES-like_sf"/>
</dbReference>
<comment type="caution">
    <text evidence="4">The sequence shown here is derived from an EMBL/GenBank/DDBJ whole genome shotgun (WGS) entry which is preliminary data.</text>
</comment>
<dbReference type="PANTHER" id="PTHR43482:SF1">
    <property type="entry name" value="PROTEIN AST1-RELATED"/>
    <property type="match status" value="1"/>
</dbReference>
<dbReference type="CDD" id="cd08252">
    <property type="entry name" value="AL_MDR"/>
    <property type="match status" value="1"/>
</dbReference>
<dbReference type="InterPro" id="IPR020843">
    <property type="entry name" value="ER"/>
</dbReference>
<dbReference type="Gene3D" id="3.90.180.10">
    <property type="entry name" value="Medium-chain alcohol dehydrogenases, catalytic domain"/>
    <property type="match status" value="1"/>
</dbReference>
<protein>
    <recommendedName>
        <fullName evidence="2">Zinc-type alcohol dehydrogenase-like protein</fullName>
    </recommendedName>
</protein>
<dbReference type="InterPro" id="IPR014182">
    <property type="entry name" value="ADH_Zn_typ-1"/>
</dbReference>
<evidence type="ECO:0000259" key="3">
    <source>
        <dbReference type="SMART" id="SM00829"/>
    </source>
</evidence>
<dbReference type="GeneID" id="49394520"/>
<dbReference type="PANTHER" id="PTHR43482">
    <property type="entry name" value="PROTEIN AST1-RELATED"/>
    <property type="match status" value="1"/>
</dbReference>
<evidence type="ECO:0000313" key="5">
    <source>
        <dbReference type="Proteomes" id="UP000051020"/>
    </source>
</evidence>
<dbReference type="SMART" id="SM00829">
    <property type="entry name" value="PKS_ER"/>
    <property type="match status" value="1"/>
</dbReference>
<dbReference type="Pfam" id="PF08240">
    <property type="entry name" value="ADH_N"/>
    <property type="match status" value="1"/>
</dbReference>
<dbReference type="PROSITE" id="PS01162">
    <property type="entry name" value="QOR_ZETA_CRYSTAL"/>
    <property type="match status" value="1"/>
</dbReference>
<dbReference type="InterPro" id="IPR036291">
    <property type="entry name" value="NAD(P)-bd_dom_sf"/>
</dbReference>
<dbReference type="Pfam" id="PF00107">
    <property type="entry name" value="ADH_zinc_N"/>
    <property type="match status" value="1"/>
</dbReference>
<dbReference type="GO" id="GO:0016491">
    <property type="term" value="F:oxidoreductase activity"/>
    <property type="evidence" value="ECO:0007669"/>
    <property type="project" value="UniProtKB-KW"/>
</dbReference>
<dbReference type="GO" id="GO:0008270">
    <property type="term" value="F:zinc ion binding"/>
    <property type="evidence" value="ECO:0007669"/>
    <property type="project" value="InterPro"/>
</dbReference>
<dbReference type="InterPro" id="IPR052585">
    <property type="entry name" value="Lipid_raft_assoc_Zn_ADH"/>
</dbReference>
<sequence length="342" mass="36345">MQAKAVGVLQGLPISDPRSLQDVTIDVAQPQGRDILVEVLATSVNPIDTKQRQGQPEVTTPRILGFDAVAKVLAVGEAVTTIMTDDIVYYAGAVDRPGSNAQYQLVDERLVACAPKTWTTAESAGLPLTTLTAWEALFEKLPYTAVADANVGHSVLIINGAGGVGSMAIQLAKWAGLTVVTTTGKPETTAWVKQLGADVVLDYHQDLAPQLAAAGLDSVEHAILLHSTDLYLPIVTPLVQPLGTIVAVVTNQKPLPMDLLKPKSLNFAWEFMFTKANYQLTTMATQGIILARVAQLADAGIIVPTTKQTLTGINAANLRQAHEIVETGQMLGKVVLTEPFNA</sequence>
<dbReference type="InterPro" id="IPR013154">
    <property type="entry name" value="ADH-like_N"/>
</dbReference>
<organism evidence="4 5">
    <name type="scientific">Lactiplantibacillus pentosus DSM 20314</name>
    <dbReference type="NCBI Taxonomy" id="1423791"/>
    <lineage>
        <taxon>Bacteria</taxon>
        <taxon>Bacillati</taxon>
        <taxon>Bacillota</taxon>
        <taxon>Bacilli</taxon>
        <taxon>Lactobacillales</taxon>
        <taxon>Lactobacillaceae</taxon>
        <taxon>Lactiplantibacillus</taxon>
    </lineage>
</organism>
<evidence type="ECO:0000256" key="2">
    <source>
        <dbReference type="RuleBase" id="RU364000"/>
    </source>
</evidence>
<dbReference type="SUPFAM" id="SSF51735">
    <property type="entry name" value="NAD(P)-binding Rossmann-fold domains"/>
    <property type="match status" value="1"/>
</dbReference>
<keyword evidence="2" id="KW-0560">Oxidoreductase</keyword>